<protein>
    <submittedName>
        <fullName evidence="10">Uncharacterized protein</fullName>
    </submittedName>
</protein>
<evidence type="ECO:0000259" key="8">
    <source>
        <dbReference type="Pfam" id="PF16369"/>
    </source>
</evidence>
<evidence type="ECO:0000256" key="6">
    <source>
        <dbReference type="PIRSR" id="PIRSR606710-2"/>
    </source>
</evidence>
<evidence type="ECO:0000256" key="1">
    <source>
        <dbReference type="ARBA" id="ARBA00004834"/>
    </source>
</evidence>
<comment type="caution">
    <text evidence="10">The sequence shown here is derived from an EMBL/GenBank/DDBJ whole genome shotgun (WGS) entry which is preliminary data.</text>
</comment>
<dbReference type="Gene3D" id="2.40.128.10">
    <property type="match status" value="1"/>
</dbReference>
<dbReference type="AlphaFoldDB" id="A0A266QAA0"/>
<comment type="similarity">
    <text evidence="2">Belongs to the glycosyl hydrolase 43 family.</text>
</comment>
<dbReference type="InterPro" id="IPR050727">
    <property type="entry name" value="GH43_arabinanases"/>
</dbReference>
<evidence type="ECO:0000313" key="10">
    <source>
        <dbReference type="EMBL" id="OZY86556.1"/>
    </source>
</evidence>
<dbReference type="Gene3D" id="2.115.10.20">
    <property type="entry name" value="Glycosyl hydrolase domain, family 43"/>
    <property type="match status" value="1"/>
</dbReference>
<evidence type="ECO:0000259" key="9">
    <source>
        <dbReference type="Pfam" id="PF20578"/>
    </source>
</evidence>
<feature type="active site" description="Proton donor" evidence="5">
    <location>
        <position position="267"/>
    </location>
</feature>
<evidence type="ECO:0000256" key="5">
    <source>
        <dbReference type="PIRSR" id="PIRSR606710-1"/>
    </source>
</evidence>
<proteinExistence type="inferred from homology"/>
<evidence type="ECO:0000256" key="3">
    <source>
        <dbReference type="ARBA" id="ARBA00022801"/>
    </source>
</evidence>
<dbReference type="InterPro" id="IPR023296">
    <property type="entry name" value="Glyco_hydro_beta-prop_sf"/>
</dbReference>
<comment type="pathway">
    <text evidence="1">Glycan metabolism; L-arabinan degradation.</text>
</comment>
<dbReference type="GO" id="GO:0005975">
    <property type="term" value="P:carbohydrate metabolic process"/>
    <property type="evidence" value="ECO:0007669"/>
    <property type="project" value="InterPro"/>
</dbReference>
<feature type="signal peptide" evidence="7">
    <location>
        <begin position="1"/>
        <end position="17"/>
    </location>
</feature>
<dbReference type="RefSeq" id="WP_094984196.1">
    <property type="nucleotide sequence ID" value="NZ_NHNI01000001.1"/>
</dbReference>
<keyword evidence="3" id="KW-0378">Hydrolase</keyword>
<dbReference type="InterPro" id="IPR032291">
    <property type="entry name" value="Abn2_C"/>
</dbReference>
<name>A0A266QAA0_9GAMM</name>
<dbReference type="SUPFAM" id="SSF49899">
    <property type="entry name" value="Concanavalin A-like lectins/glucanases"/>
    <property type="match status" value="2"/>
</dbReference>
<dbReference type="Proteomes" id="UP000216101">
    <property type="component" value="Unassembled WGS sequence"/>
</dbReference>
<feature type="domain" description="Extracellular endo-alpha-(1-&gt;5)-L-arabinanase C-terminal" evidence="8">
    <location>
        <begin position="404"/>
        <end position="510"/>
    </location>
</feature>
<dbReference type="PROSITE" id="PS51257">
    <property type="entry name" value="PROKAR_LIPOPROTEIN"/>
    <property type="match status" value="1"/>
</dbReference>
<evidence type="ECO:0000313" key="11">
    <source>
        <dbReference type="Proteomes" id="UP000216101"/>
    </source>
</evidence>
<dbReference type="Pfam" id="PF13385">
    <property type="entry name" value="Laminin_G_3"/>
    <property type="match status" value="2"/>
</dbReference>
<dbReference type="Pfam" id="PF04616">
    <property type="entry name" value="Glyco_hydro_43"/>
    <property type="match status" value="1"/>
</dbReference>
<keyword evidence="11" id="KW-1185">Reference proteome</keyword>
<dbReference type="SUPFAM" id="SSF75005">
    <property type="entry name" value="Arabinanase/levansucrase/invertase"/>
    <property type="match status" value="1"/>
</dbReference>
<dbReference type="GO" id="GO:0004553">
    <property type="term" value="F:hydrolase activity, hydrolyzing O-glycosyl compounds"/>
    <property type="evidence" value="ECO:0007669"/>
    <property type="project" value="InterPro"/>
</dbReference>
<feature type="domain" description="Atrophied bacterial Ig" evidence="9">
    <location>
        <begin position="533"/>
        <end position="614"/>
    </location>
</feature>
<feature type="site" description="Important for catalytic activity, responsible for pKa modulation of the active site Glu and correct orientation of both the proton donor and substrate" evidence="6">
    <location>
        <position position="214"/>
    </location>
</feature>
<gene>
    <name evidence="10" type="ORF">CBP51_05920</name>
</gene>
<dbReference type="PANTHER" id="PTHR43301">
    <property type="entry name" value="ARABINAN ENDO-1,5-ALPHA-L-ARABINOSIDASE"/>
    <property type="match status" value="1"/>
</dbReference>
<dbReference type="Pfam" id="PF20578">
    <property type="entry name" value="aBig_2"/>
    <property type="match status" value="2"/>
</dbReference>
<sequence>MKLHKLALLLGSAMLLAACGGGSDNKGSEIPAGVIPENVSHPNPTINAASIVYNDMAVHDPSIIRAADGTFYVFGSHLSVAKSTDLMSWTRVADGVNDQNPLFNTYSSEIAEGIAWTDGYIGNWAANVVQAPNGKYWFYYNHCGQNDPREAVPTEVCFHRSYLGLAESDSIEGPYVDKGIFLRSDYRSPEEFASFPLDNGKTTYDRYKDPNVIDPTTFYDKNNQMWMVYGSYSGGIFILRMDEATGKPKAGQGYGTHVAGGGLAAIEGAWISYIPDSGYYYMFTSIAGYDAAGGYNIRVSRSKNPDGPYLDAAGNDMVLANNNTETLSKYGVKLIGGFNFVSEVGDVADSWGYLSPGHNSAYYDAATKKTFLITHTRFPNRGEEHSVRVHELWLNKDGWLVASPQRYAPIEGTNIVDANDLVGDYRFINHGLDSNTTGHNSVYIRLNSDRTITGEVSGYYRLSDTDNKRITLVLGSDTYEGVMAWQWDAAAERLVPTFSAISSKGVSVWGSQLEARTTGESITAISDALSLPAEYVDPTMTLPLRGTRAATITWSSSNPSVINLKRDKKTGQLTGLAHVNRPSATAGDQDVTLTATITLNGQTQTKNLVVKVLALRLAPATVQYKFDGDLTDASGNFAAATTTGDRIDNVGGAAVFADGRDGQAISLNNSGVRLPDGIINNYQYTISYWLKPAAKTWFTASFFGAVGFDWISLPLETSWDQTFKVWHISTAVGVGDTWCASGVALPLNEWTQVTLSVDQGLATVYIDGVKKCTANGVVDLFSNNVGVFGLGVNYWDTPYNGLIDDFKVYNTVLTPEEVGLREPGSMPVADVLAAAKTALDLGDLSGLKGDIDLPLAGAYGVAISWSSSKPTAIDAVGTITQPSATEPDAEATLVATLSYGGATETKEFAVVVKSKAPPVPLAAFSFEDDLSETSGMFADGSVVGNRVNVAGGSVSYVDGAKGKALVLDGSSGVLLPDNLINDHSYSISIWLNLTVGTQYTPAFFGWATDASWISVVPRGPGDAQNTMLWSGTAWYDGTFNAKIPVGSWTHLVMVVEKGKLTTYINGVQTSSMSGFPDVFTPAGDTHFALGVNYWDTPYNGKVDELKIYNEILTADDVAVIYAQDSAQ</sequence>
<dbReference type="Gene3D" id="2.60.120.200">
    <property type="match status" value="2"/>
</dbReference>
<keyword evidence="4" id="KW-0326">Glycosidase</keyword>
<feature type="active site" description="Proton acceptor" evidence="5">
    <location>
        <position position="60"/>
    </location>
</feature>
<organism evidence="10 11">
    <name type="scientific">Cellvibrio mixtus</name>
    <dbReference type="NCBI Taxonomy" id="39650"/>
    <lineage>
        <taxon>Bacteria</taxon>
        <taxon>Pseudomonadati</taxon>
        <taxon>Pseudomonadota</taxon>
        <taxon>Gammaproteobacteria</taxon>
        <taxon>Cellvibrionales</taxon>
        <taxon>Cellvibrionaceae</taxon>
        <taxon>Cellvibrio</taxon>
    </lineage>
</organism>
<evidence type="ECO:0000256" key="4">
    <source>
        <dbReference type="ARBA" id="ARBA00023295"/>
    </source>
</evidence>
<feature type="domain" description="Atrophied bacterial Ig" evidence="9">
    <location>
        <begin position="833"/>
        <end position="914"/>
    </location>
</feature>
<dbReference type="Pfam" id="PF16369">
    <property type="entry name" value="GH43_C"/>
    <property type="match status" value="1"/>
</dbReference>
<reference evidence="11" key="1">
    <citation type="submission" date="2017-05" db="EMBL/GenBank/DDBJ databases">
        <authorList>
            <person name="Barney B.M."/>
        </authorList>
    </citation>
    <scope>NUCLEOTIDE SEQUENCE [LARGE SCALE GENOMIC DNA]</scope>
    <source>
        <strain evidence="11">PSBB022</strain>
    </source>
</reference>
<dbReference type="InterPro" id="IPR006710">
    <property type="entry name" value="Glyco_hydro_43"/>
</dbReference>
<keyword evidence="7" id="KW-0732">Signal</keyword>
<evidence type="ECO:0000256" key="2">
    <source>
        <dbReference type="ARBA" id="ARBA00009865"/>
    </source>
</evidence>
<accession>A0A266QAA0</accession>
<feature type="chain" id="PRO_5013125643" evidence="7">
    <location>
        <begin position="18"/>
        <end position="1127"/>
    </location>
</feature>
<evidence type="ECO:0000256" key="7">
    <source>
        <dbReference type="SAM" id="SignalP"/>
    </source>
</evidence>
<dbReference type="InterPro" id="IPR046780">
    <property type="entry name" value="aBig_2"/>
</dbReference>
<dbReference type="PANTHER" id="PTHR43301:SF3">
    <property type="entry name" value="ARABINAN ENDO-1,5-ALPHA-L-ARABINOSIDASE A-RELATED"/>
    <property type="match status" value="1"/>
</dbReference>
<dbReference type="EMBL" id="NHNI01000001">
    <property type="protein sequence ID" value="OZY86556.1"/>
    <property type="molecule type" value="Genomic_DNA"/>
</dbReference>
<dbReference type="InterPro" id="IPR013320">
    <property type="entry name" value="ConA-like_dom_sf"/>
</dbReference>